<evidence type="ECO:0000256" key="8">
    <source>
        <dbReference type="ARBA" id="ARBA00023047"/>
    </source>
</evidence>
<keyword evidence="5" id="KW-0762">Sugar transport</keyword>
<evidence type="ECO:0000256" key="14">
    <source>
        <dbReference type="ARBA" id="ARBA00023288"/>
    </source>
</evidence>
<evidence type="ECO:0000256" key="2">
    <source>
        <dbReference type="ARBA" id="ARBA00009450"/>
    </source>
</evidence>
<dbReference type="GO" id="GO:0046930">
    <property type="term" value="C:pore complex"/>
    <property type="evidence" value="ECO:0007669"/>
    <property type="project" value="UniProtKB-KW"/>
</dbReference>
<protein>
    <submittedName>
        <fullName evidence="18">Polysaccharide export outer membrane protein</fullName>
    </submittedName>
</protein>
<keyword evidence="15" id="KW-1133">Transmembrane helix</keyword>
<dbReference type="InterPro" id="IPR003715">
    <property type="entry name" value="Poly_export_N"/>
</dbReference>
<keyword evidence="14" id="KW-0449">Lipoprotein</keyword>
<keyword evidence="6 15" id="KW-0812">Transmembrane</keyword>
<evidence type="ECO:0000256" key="15">
    <source>
        <dbReference type="SAM" id="Phobius"/>
    </source>
</evidence>
<evidence type="ECO:0000256" key="4">
    <source>
        <dbReference type="ARBA" id="ARBA00022452"/>
    </source>
</evidence>
<evidence type="ECO:0000256" key="9">
    <source>
        <dbReference type="ARBA" id="ARBA00023065"/>
    </source>
</evidence>
<feature type="transmembrane region" description="Helical" evidence="15">
    <location>
        <begin position="242"/>
        <end position="262"/>
    </location>
</feature>
<feature type="domain" description="Polysaccharide export protein N-terminal" evidence="16">
    <location>
        <begin position="47"/>
        <end position="147"/>
    </location>
</feature>
<keyword evidence="7" id="KW-0732">Signal</keyword>
<dbReference type="PANTHER" id="PTHR33619">
    <property type="entry name" value="POLYSACCHARIDE EXPORT PROTEIN GFCE-RELATED"/>
    <property type="match status" value="1"/>
</dbReference>
<dbReference type="Pfam" id="PF22461">
    <property type="entry name" value="SLBB_2"/>
    <property type="match status" value="1"/>
</dbReference>
<evidence type="ECO:0000313" key="19">
    <source>
        <dbReference type="Proteomes" id="UP000243525"/>
    </source>
</evidence>
<comment type="similarity">
    <text evidence="2">Belongs to the BexD/CtrA/VexA family.</text>
</comment>
<keyword evidence="4" id="KW-1134">Transmembrane beta strand</keyword>
<keyword evidence="8" id="KW-0625">Polysaccharide transport</keyword>
<keyword evidence="9" id="KW-0406">Ion transport</keyword>
<evidence type="ECO:0000259" key="16">
    <source>
        <dbReference type="Pfam" id="PF02563"/>
    </source>
</evidence>
<evidence type="ECO:0000259" key="17">
    <source>
        <dbReference type="Pfam" id="PF22461"/>
    </source>
</evidence>
<dbReference type="GO" id="GO:0015288">
    <property type="term" value="F:porin activity"/>
    <property type="evidence" value="ECO:0007669"/>
    <property type="project" value="UniProtKB-KW"/>
</dbReference>
<dbReference type="RefSeq" id="WP_107822421.1">
    <property type="nucleotide sequence ID" value="NZ_OY782574.1"/>
</dbReference>
<dbReference type="GO" id="GO:0006811">
    <property type="term" value="P:monoatomic ion transport"/>
    <property type="evidence" value="ECO:0007669"/>
    <property type="project" value="UniProtKB-KW"/>
</dbReference>
<comment type="subcellular location">
    <subcellularLocation>
        <location evidence="1">Cell outer membrane</location>
        <topology evidence="1">Multi-pass membrane protein</topology>
    </subcellularLocation>
</comment>
<evidence type="ECO:0000256" key="12">
    <source>
        <dbReference type="ARBA" id="ARBA00023139"/>
    </source>
</evidence>
<gene>
    <name evidence="18" type="ORF">C8N47_1094</name>
</gene>
<evidence type="ECO:0000256" key="11">
    <source>
        <dbReference type="ARBA" id="ARBA00023136"/>
    </source>
</evidence>
<keyword evidence="3" id="KW-0813">Transport</keyword>
<dbReference type="Gene3D" id="3.30.1950.10">
    <property type="entry name" value="wza like domain"/>
    <property type="match status" value="1"/>
</dbReference>
<comment type="caution">
    <text evidence="18">The sequence shown here is derived from an EMBL/GenBank/DDBJ whole genome shotgun (WGS) entry which is preliminary data.</text>
</comment>
<dbReference type="GO" id="GO:0009279">
    <property type="term" value="C:cell outer membrane"/>
    <property type="evidence" value="ECO:0007669"/>
    <property type="project" value="UniProtKB-SubCell"/>
</dbReference>
<sequence>MTKNLIRTALYGMLALLFFSSCKSNKELIYLQNLPEGETIQAKPFSTDSYQLKPGDNLFIQVSSINPEVNQLFNPAMGSGYSGGMAQQFGSVSSQYLNGYLIDQNGNIELPIIGAVGASNKTLAQVKKTVEQKVNEYFKEATVTVKLLNFKIVVMGEVSKPGVIYNYNNTCTLLEAISQAGGTTDYSRLKKVVVIRESLSGTTNIEIDLTDKAFLNSTAYYLQPNDIVYVWPDKYKNTRLNASLYSLILSSISTLIVVLKFMSE</sequence>
<dbReference type="GO" id="GO:0015159">
    <property type="term" value="F:polysaccharide transmembrane transporter activity"/>
    <property type="evidence" value="ECO:0007669"/>
    <property type="project" value="InterPro"/>
</dbReference>
<keyword evidence="12" id="KW-0564">Palmitate</keyword>
<feature type="domain" description="SLBB" evidence="17">
    <location>
        <begin position="151"/>
        <end position="230"/>
    </location>
</feature>
<evidence type="ECO:0000256" key="3">
    <source>
        <dbReference type="ARBA" id="ARBA00022448"/>
    </source>
</evidence>
<evidence type="ECO:0000256" key="5">
    <source>
        <dbReference type="ARBA" id="ARBA00022597"/>
    </source>
</evidence>
<dbReference type="EMBL" id="QAAD01000009">
    <property type="protein sequence ID" value="PTN08270.1"/>
    <property type="molecule type" value="Genomic_DNA"/>
</dbReference>
<evidence type="ECO:0000256" key="7">
    <source>
        <dbReference type="ARBA" id="ARBA00022729"/>
    </source>
</evidence>
<evidence type="ECO:0000256" key="6">
    <source>
        <dbReference type="ARBA" id="ARBA00022692"/>
    </source>
</evidence>
<dbReference type="PANTHER" id="PTHR33619:SF3">
    <property type="entry name" value="POLYSACCHARIDE EXPORT PROTEIN GFCE-RELATED"/>
    <property type="match status" value="1"/>
</dbReference>
<dbReference type="PROSITE" id="PS51257">
    <property type="entry name" value="PROKAR_LIPOPROTEIN"/>
    <property type="match status" value="1"/>
</dbReference>
<proteinExistence type="inferred from homology"/>
<dbReference type="OrthoDB" id="662756at2"/>
<dbReference type="AlphaFoldDB" id="A0A2T5C101"/>
<keyword evidence="13" id="KW-0998">Cell outer membrane</keyword>
<name>A0A2T5C101_9BACT</name>
<dbReference type="Gene3D" id="3.10.560.10">
    <property type="entry name" value="Outer membrane lipoprotein wza domain like"/>
    <property type="match status" value="1"/>
</dbReference>
<dbReference type="Proteomes" id="UP000243525">
    <property type="component" value="Unassembled WGS sequence"/>
</dbReference>
<evidence type="ECO:0000313" key="18">
    <source>
        <dbReference type="EMBL" id="PTN08270.1"/>
    </source>
</evidence>
<evidence type="ECO:0000256" key="10">
    <source>
        <dbReference type="ARBA" id="ARBA00023114"/>
    </source>
</evidence>
<organism evidence="18 19">
    <name type="scientific">Mangrovibacterium marinum</name>
    <dbReference type="NCBI Taxonomy" id="1639118"/>
    <lineage>
        <taxon>Bacteria</taxon>
        <taxon>Pseudomonadati</taxon>
        <taxon>Bacteroidota</taxon>
        <taxon>Bacteroidia</taxon>
        <taxon>Marinilabiliales</taxon>
        <taxon>Prolixibacteraceae</taxon>
        <taxon>Mangrovibacterium</taxon>
    </lineage>
</organism>
<dbReference type="InterPro" id="IPR049712">
    <property type="entry name" value="Poly_export"/>
</dbReference>
<accession>A0A2T5C101</accession>
<keyword evidence="19" id="KW-1185">Reference proteome</keyword>
<dbReference type="InterPro" id="IPR054765">
    <property type="entry name" value="SLBB_dom"/>
</dbReference>
<reference evidence="18 19" key="1">
    <citation type="submission" date="2018-04" db="EMBL/GenBank/DDBJ databases">
        <title>Genomic Encyclopedia of Archaeal and Bacterial Type Strains, Phase II (KMG-II): from individual species to whole genera.</title>
        <authorList>
            <person name="Goeker M."/>
        </authorList>
    </citation>
    <scope>NUCLEOTIDE SEQUENCE [LARGE SCALE GENOMIC DNA]</scope>
    <source>
        <strain evidence="18 19">DSM 28823</strain>
    </source>
</reference>
<keyword evidence="11 15" id="KW-0472">Membrane</keyword>
<dbReference type="Pfam" id="PF02563">
    <property type="entry name" value="Poly_export"/>
    <property type="match status" value="1"/>
</dbReference>
<evidence type="ECO:0000256" key="1">
    <source>
        <dbReference type="ARBA" id="ARBA00004571"/>
    </source>
</evidence>
<evidence type="ECO:0000256" key="13">
    <source>
        <dbReference type="ARBA" id="ARBA00023237"/>
    </source>
</evidence>
<keyword evidence="10" id="KW-0626">Porin</keyword>